<evidence type="ECO:0000259" key="1">
    <source>
        <dbReference type="Pfam" id="PF07647"/>
    </source>
</evidence>
<proteinExistence type="predicted"/>
<gene>
    <name evidence="2" type="ORF">M8C21_019605</name>
</gene>
<organism evidence="2 3">
    <name type="scientific">Ambrosia artemisiifolia</name>
    <name type="common">Common ragweed</name>
    <dbReference type="NCBI Taxonomy" id="4212"/>
    <lineage>
        <taxon>Eukaryota</taxon>
        <taxon>Viridiplantae</taxon>
        <taxon>Streptophyta</taxon>
        <taxon>Embryophyta</taxon>
        <taxon>Tracheophyta</taxon>
        <taxon>Spermatophyta</taxon>
        <taxon>Magnoliopsida</taxon>
        <taxon>eudicotyledons</taxon>
        <taxon>Gunneridae</taxon>
        <taxon>Pentapetalae</taxon>
        <taxon>asterids</taxon>
        <taxon>campanulids</taxon>
        <taxon>Asterales</taxon>
        <taxon>Asteraceae</taxon>
        <taxon>Asteroideae</taxon>
        <taxon>Heliantheae alliance</taxon>
        <taxon>Heliantheae</taxon>
        <taxon>Ambrosia</taxon>
    </lineage>
</organism>
<dbReference type="AlphaFoldDB" id="A0AAD5CV77"/>
<dbReference type="InterPro" id="IPR013761">
    <property type="entry name" value="SAM/pointed_sf"/>
</dbReference>
<dbReference type="PANTHER" id="PTHR33915">
    <property type="entry name" value="OSJNBA0033G05.11 PROTEIN"/>
    <property type="match status" value="1"/>
</dbReference>
<dbReference type="InterPro" id="IPR001660">
    <property type="entry name" value="SAM"/>
</dbReference>
<dbReference type="CDD" id="cd09487">
    <property type="entry name" value="SAM_superfamily"/>
    <property type="match status" value="1"/>
</dbReference>
<dbReference type="SUPFAM" id="SSF47769">
    <property type="entry name" value="SAM/Pointed domain"/>
    <property type="match status" value="1"/>
</dbReference>
<evidence type="ECO:0000313" key="3">
    <source>
        <dbReference type="Proteomes" id="UP001206925"/>
    </source>
</evidence>
<comment type="caution">
    <text evidence="2">The sequence shown here is derived from an EMBL/GenBank/DDBJ whole genome shotgun (WGS) entry which is preliminary data.</text>
</comment>
<dbReference type="Proteomes" id="UP001206925">
    <property type="component" value="Unassembled WGS sequence"/>
</dbReference>
<sequence length="259" mass="29604">MDWFSWLSKTHLDPPFIHEYAIAFSHNLLEEDDISYFNHEFLQSMGISIAKHRLEILKLARKSSGLHPMARLIATVKKTKRALAQHVHTWLHRNDSALVMVKKRSYSSRWKGALVKRSNRLVMSKQGSGTLLISNGYRPVVRAAGAKVNSFSGSLVYDHRQDEESKEEDIKYRDNVYSDDEVNGRDDGDGDEYWAGCVVEEIKWDAMLRPTLATGRGALESDPTMCLDYPYDHDGGDWGPSLPIYQPLRMRTIDFDVSI</sequence>
<dbReference type="Gene3D" id="1.10.150.50">
    <property type="entry name" value="Transcription Factor, Ets-1"/>
    <property type="match status" value="1"/>
</dbReference>
<evidence type="ECO:0000313" key="2">
    <source>
        <dbReference type="EMBL" id="KAI7747499.1"/>
    </source>
</evidence>
<reference evidence="2" key="1">
    <citation type="submission" date="2022-06" db="EMBL/GenBank/DDBJ databases">
        <title>Uncovering the hologenomic basis of an extraordinary plant invasion.</title>
        <authorList>
            <person name="Bieker V.C."/>
            <person name="Martin M.D."/>
            <person name="Gilbert T."/>
            <person name="Hodgins K."/>
            <person name="Battlay P."/>
            <person name="Petersen B."/>
            <person name="Wilson J."/>
        </authorList>
    </citation>
    <scope>NUCLEOTIDE SEQUENCE</scope>
    <source>
        <strain evidence="2">AA19_3_7</strain>
        <tissue evidence="2">Leaf</tissue>
    </source>
</reference>
<feature type="domain" description="SAM" evidence="1">
    <location>
        <begin position="18"/>
        <end position="58"/>
    </location>
</feature>
<dbReference type="EMBL" id="JAMZMK010006742">
    <property type="protein sequence ID" value="KAI7747499.1"/>
    <property type="molecule type" value="Genomic_DNA"/>
</dbReference>
<accession>A0AAD5CV77</accession>
<keyword evidence="3" id="KW-1185">Reference proteome</keyword>
<name>A0AAD5CV77_AMBAR</name>
<dbReference type="Pfam" id="PF07647">
    <property type="entry name" value="SAM_2"/>
    <property type="match status" value="1"/>
</dbReference>
<protein>
    <recommendedName>
        <fullName evidence="1">SAM domain-containing protein</fullName>
    </recommendedName>
</protein>
<dbReference type="PANTHER" id="PTHR33915:SF1">
    <property type="entry name" value="OS04G0644100 PROTEIN"/>
    <property type="match status" value="1"/>
</dbReference>